<keyword evidence="2" id="KW-1185">Reference proteome</keyword>
<dbReference type="EMBL" id="JH370143">
    <property type="protein sequence ID" value="ELA41512.1"/>
    <property type="molecule type" value="Genomic_DNA"/>
</dbReference>
<dbReference type="InParanoid" id="L2GMH9"/>
<evidence type="ECO:0008006" key="3">
    <source>
        <dbReference type="Google" id="ProtNLM"/>
    </source>
</evidence>
<name>L2GMH9_VITCO</name>
<proteinExistence type="predicted"/>
<dbReference type="FunCoup" id="L2GMH9">
    <property type="interactions" value="267"/>
</dbReference>
<dbReference type="SUPFAM" id="SSF46785">
    <property type="entry name" value="Winged helix' DNA-binding domain"/>
    <property type="match status" value="1"/>
</dbReference>
<dbReference type="OMA" id="ICKILAN"/>
<dbReference type="RefSeq" id="XP_007604942.1">
    <property type="nucleotide sequence ID" value="XM_007604880.1"/>
</dbReference>
<reference evidence="2" key="1">
    <citation type="submission" date="2011-05" db="EMBL/GenBank/DDBJ databases">
        <title>The genome sequence of Vittaforma corneae strain ATCC 50505.</title>
        <authorList>
            <consortium name="The Broad Institute Genome Sequencing Platform"/>
            <person name="Cuomo C."/>
            <person name="Didier E."/>
            <person name="Bowers L."/>
            <person name="Young S.K."/>
            <person name="Zeng Q."/>
            <person name="Gargeya S."/>
            <person name="Fitzgerald M."/>
            <person name="Haas B."/>
            <person name="Abouelleil A."/>
            <person name="Alvarado L."/>
            <person name="Arachchi H.M."/>
            <person name="Berlin A."/>
            <person name="Chapman S.B."/>
            <person name="Gearin G."/>
            <person name="Goldberg J."/>
            <person name="Griggs A."/>
            <person name="Gujja S."/>
            <person name="Hansen M."/>
            <person name="Heiman D."/>
            <person name="Howarth C."/>
            <person name="Larimer J."/>
            <person name="Lui A."/>
            <person name="MacDonald P.J.P."/>
            <person name="McCowen C."/>
            <person name="Montmayeur A."/>
            <person name="Murphy C."/>
            <person name="Neiman D."/>
            <person name="Pearson M."/>
            <person name="Priest M."/>
            <person name="Roberts A."/>
            <person name="Saif S."/>
            <person name="Shea T."/>
            <person name="Sisk P."/>
            <person name="Stolte C."/>
            <person name="Sykes S."/>
            <person name="Wortman J."/>
            <person name="Nusbaum C."/>
            <person name="Birren B."/>
        </authorList>
    </citation>
    <scope>NUCLEOTIDE SEQUENCE [LARGE SCALE GENOMIC DNA]</scope>
    <source>
        <strain evidence="2">ATCC 50505</strain>
    </source>
</reference>
<dbReference type="SUPFAM" id="SSF74788">
    <property type="entry name" value="Cullin repeat-like"/>
    <property type="match status" value="1"/>
</dbReference>
<dbReference type="AlphaFoldDB" id="L2GMH9"/>
<dbReference type="Gene3D" id="1.20.1310.10">
    <property type="entry name" value="Cullin Repeats"/>
    <property type="match status" value="1"/>
</dbReference>
<dbReference type="InterPro" id="IPR036390">
    <property type="entry name" value="WH_DNA-bd_sf"/>
</dbReference>
<dbReference type="GeneID" id="19882207"/>
<dbReference type="OrthoDB" id="2196131at2759"/>
<dbReference type="HOGENOM" id="CLU_403335_0_0_1"/>
<organism evidence="1 2">
    <name type="scientific">Vittaforma corneae (strain ATCC 50505)</name>
    <name type="common">Microsporidian parasite</name>
    <name type="synonym">Nosema corneum</name>
    <dbReference type="NCBI Taxonomy" id="993615"/>
    <lineage>
        <taxon>Eukaryota</taxon>
        <taxon>Fungi</taxon>
        <taxon>Fungi incertae sedis</taxon>
        <taxon>Microsporidia</taxon>
        <taxon>Nosematidae</taxon>
        <taxon>Vittaforma</taxon>
    </lineage>
</organism>
<dbReference type="VEuPathDB" id="MicrosporidiaDB:VICG_01496"/>
<accession>L2GMH9</accession>
<evidence type="ECO:0000313" key="2">
    <source>
        <dbReference type="Proteomes" id="UP000011082"/>
    </source>
</evidence>
<gene>
    <name evidence="1" type="ORF">VICG_01496</name>
</gene>
<dbReference type="InterPro" id="IPR016159">
    <property type="entry name" value="Cullin_repeat-like_dom_sf"/>
</dbReference>
<dbReference type="Proteomes" id="UP000011082">
    <property type="component" value="Unassembled WGS sequence"/>
</dbReference>
<sequence>MLSELQREAIQKNLNTILHIPASVTQKEYMELYNSIYSHCTEYSDNYLIKGEAVYNLLSETVEKFSENLQFSGSISSTAEQVRTFISTVDLLEKTFSYLERFYIRTSILNNKDVRKVKDLFFYKIYYQFIYKIENGLVNIIFFEIETLRKFYRQDFSDLAIVIEFYLLCLTNNGLVTNSINFYKRYVDEFKQSFNFNVEVGKLLKKIYFEMFFITTVINDRDVAREIIQTILFRKDEVLDYAFERIVNFEKFKHIYIIISMMPENCKNIFRRRYENFVWSVLSKIHSFDDLFSSYCKIVQQGILNKLSGFNEIVDECVKKSFLERPTREQVQIHKEMVEYIHNYIINMHYINDVYAQCSDSVELSTWCISGNIEGGRDNSSEFSTNTCRFFELFSLVFDDYLIDLYTQSTQVRLLKGMSPEREQEFVDSIADKIGWSSTSILKKSVMNFQNKMYCCFTLGGDPITVSCAKVVKSFWSVDKDDPSLHPTLNRIKMQVLELIEVPERYVLEFNFSLSPIIFELNGTKYKMCTSAVSLLLYIADNNGIEPDFLRTVANDRYFDKNVDFLIKNGFVSSNVDSDGMPKLYCINKHSANNIVDLFDVPRRQAEDSEAILPDTHHLHILEAKICRTMKKLKELTFDSLKSQIECEVSDLENAITSLVSKGYLVVENDVLMYVP</sequence>
<evidence type="ECO:0000313" key="1">
    <source>
        <dbReference type="EMBL" id="ELA41512.1"/>
    </source>
</evidence>
<protein>
    <recommendedName>
        <fullName evidence="3">Cullin family profile domain-containing protein</fullName>
    </recommendedName>
</protein>